<reference evidence="12" key="1">
    <citation type="journal article" date="2014" name="Front. Microbiol.">
        <title>High frequency of phylogenetically diverse reductive dehalogenase-homologous genes in deep subseafloor sedimentary metagenomes.</title>
        <authorList>
            <person name="Kawai M."/>
            <person name="Futagami T."/>
            <person name="Toyoda A."/>
            <person name="Takaki Y."/>
            <person name="Nishi S."/>
            <person name="Hori S."/>
            <person name="Arai W."/>
            <person name="Tsubouchi T."/>
            <person name="Morono Y."/>
            <person name="Uchiyama I."/>
            <person name="Ito T."/>
            <person name="Fujiyama A."/>
            <person name="Inagaki F."/>
            <person name="Takami H."/>
        </authorList>
    </citation>
    <scope>NUCLEOTIDE SEQUENCE</scope>
    <source>
        <strain evidence="12">Expedition CK06-06</strain>
    </source>
</reference>
<evidence type="ECO:0000313" key="12">
    <source>
        <dbReference type="EMBL" id="GAH95010.1"/>
    </source>
</evidence>
<dbReference type="InterPro" id="IPR000032">
    <property type="entry name" value="HPr-like"/>
</dbReference>
<evidence type="ECO:0000256" key="7">
    <source>
        <dbReference type="ARBA" id="ARBA00022679"/>
    </source>
</evidence>
<dbReference type="PROSITE" id="PS51096">
    <property type="entry name" value="PTS_EIIA_TYPE_4"/>
    <property type="match status" value="1"/>
</dbReference>
<keyword evidence="7" id="KW-0808">Transferase</keyword>
<feature type="domain" description="PTS EIIA type-4" evidence="10">
    <location>
        <begin position="1"/>
        <end position="141"/>
    </location>
</feature>
<dbReference type="PROSITE" id="PS00589">
    <property type="entry name" value="PTS_HPR_SER"/>
    <property type="match status" value="1"/>
</dbReference>
<dbReference type="PROSITE" id="PS00370">
    <property type="entry name" value="PEP_ENZYMES_PHOS_SITE"/>
    <property type="match status" value="1"/>
</dbReference>
<dbReference type="NCBIfam" id="TIGR02364">
    <property type="entry name" value="dha_pts"/>
    <property type="match status" value="1"/>
</dbReference>
<evidence type="ECO:0000256" key="8">
    <source>
        <dbReference type="ARBA" id="ARBA00022683"/>
    </source>
</evidence>
<feature type="domain" description="HPr" evidence="11">
    <location>
        <begin position="150"/>
        <end position="242"/>
    </location>
</feature>
<comment type="catalytic activity">
    <reaction evidence="1">
        <text>dihydroxyacetone + phosphoenolpyruvate = dihydroxyacetone phosphate + pyruvate</text>
        <dbReference type="Rhea" id="RHEA:18381"/>
        <dbReference type="ChEBI" id="CHEBI:15361"/>
        <dbReference type="ChEBI" id="CHEBI:16016"/>
        <dbReference type="ChEBI" id="CHEBI:57642"/>
        <dbReference type="ChEBI" id="CHEBI:58702"/>
        <dbReference type="EC" id="2.7.1.121"/>
    </reaction>
</comment>
<dbReference type="InterPro" id="IPR008279">
    <property type="entry name" value="PEP-util_enz_mobile_dom"/>
</dbReference>
<dbReference type="InterPro" id="IPR050499">
    <property type="entry name" value="PEP-utilizing_PTS_enzyme"/>
</dbReference>
<dbReference type="GO" id="GO:0005737">
    <property type="term" value="C:cytoplasm"/>
    <property type="evidence" value="ECO:0007669"/>
    <property type="project" value="UniProtKB-SubCell"/>
</dbReference>
<evidence type="ECO:0000256" key="1">
    <source>
        <dbReference type="ARBA" id="ARBA00001113"/>
    </source>
</evidence>
<dbReference type="PANTHER" id="PTHR46244">
    <property type="entry name" value="PHOSPHOENOLPYRUVATE-PROTEIN PHOSPHOTRANSFERASE"/>
    <property type="match status" value="1"/>
</dbReference>
<dbReference type="Gene3D" id="3.30.1340.10">
    <property type="entry name" value="HPr-like"/>
    <property type="match status" value="1"/>
</dbReference>
<evidence type="ECO:0000259" key="10">
    <source>
        <dbReference type="PROSITE" id="PS51096"/>
    </source>
</evidence>
<dbReference type="Pfam" id="PF05524">
    <property type="entry name" value="PEP-utilisers_N"/>
    <property type="match status" value="1"/>
</dbReference>
<dbReference type="Gene3D" id="3.50.30.10">
    <property type="entry name" value="Phosphohistidine domain"/>
    <property type="match status" value="1"/>
</dbReference>
<dbReference type="PROSITE" id="PS51350">
    <property type="entry name" value="PTS_HPR_DOM"/>
    <property type="match status" value="1"/>
</dbReference>
<dbReference type="GO" id="GO:0016020">
    <property type="term" value="C:membrane"/>
    <property type="evidence" value="ECO:0007669"/>
    <property type="project" value="InterPro"/>
</dbReference>
<gene>
    <name evidence="12" type="ORF">S06H3_00921</name>
</gene>
<dbReference type="InterPro" id="IPR008731">
    <property type="entry name" value="PTS_EIN"/>
</dbReference>
<dbReference type="EC" id="2.7.1.121" evidence="5"/>
<dbReference type="Pfam" id="PF03610">
    <property type="entry name" value="EIIA-man"/>
    <property type="match status" value="1"/>
</dbReference>
<comment type="caution">
    <text evidence="12">The sequence shown here is derived from an EMBL/GenBank/DDBJ whole genome shotgun (WGS) entry which is preliminary data.</text>
</comment>
<dbReference type="Gene3D" id="3.40.50.510">
    <property type="entry name" value="Phosphotransferase system, mannose-type IIA component"/>
    <property type="match status" value="1"/>
</dbReference>
<dbReference type="InterPro" id="IPR001020">
    <property type="entry name" value="PTS_HPr_His_P_site"/>
</dbReference>
<proteinExistence type="inferred from homology"/>
<dbReference type="SUPFAM" id="SSF52009">
    <property type="entry name" value="Phosphohistidine domain"/>
    <property type="match status" value="1"/>
</dbReference>
<accession>X1KN16</accession>
<organism evidence="12">
    <name type="scientific">marine sediment metagenome</name>
    <dbReference type="NCBI Taxonomy" id="412755"/>
    <lineage>
        <taxon>unclassified sequences</taxon>
        <taxon>metagenomes</taxon>
        <taxon>ecological metagenomes</taxon>
    </lineage>
</organism>
<dbReference type="SUPFAM" id="SSF53062">
    <property type="entry name" value="PTS system fructose IIA component-like"/>
    <property type="match status" value="1"/>
</dbReference>
<comment type="function">
    <text evidence="2">Component of the dihydroxyacetone kinase complex, which is responsible for the phosphoenolpyruvate (PEP)-dependent phosphorylation of dihydroxyacetone. DhaM serves as the phosphoryl donor. Is phosphorylated by phosphoenolpyruvate in an EI- and HPr-dependent reaction, and a phosphorelay system on histidine residues finally leads to phosphoryl transfer to DhaL and dihydroxyacetone.</text>
</comment>
<evidence type="ECO:0000256" key="2">
    <source>
        <dbReference type="ARBA" id="ARBA00002788"/>
    </source>
</evidence>
<dbReference type="AlphaFoldDB" id="X1KN16"/>
<dbReference type="InterPro" id="IPR018274">
    <property type="entry name" value="PEP_util_AS"/>
</dbReference>
<dbReference type="Gene3D" id="1.10.274.10">
    <property type="entry name" value="PtsI, HPr-binding domain"/>
    <property type="match status" value="1"/>
</dbReference>
<dbReference type="Pfam" id="PF00391">
    <property type="entry name" value="PEP-utilizers"/>
    <property type="match status" value="1"/>
</dbReference>
<dbReference type="InterPro" id="IPR004701">
    <property type="entry name" value="PTS_EIIA_man-typ"/>
</dbReference>
<protein>
    <recommendedName>
        <fullName evidence="5">phosphoenolpyruvate--glycerone phosphotransferase</fullName>
        <ecNumber evidence="5">2.7.1.121</ecNumber>
    </recommendedName>
</protein>
<dbReference type="GO" id="GO:0047324">
    <property type="term" value="F:phosphoenolpyruvate-glycerone phosphotransferase activity"/>
    <property type="evidence" value="ECO:0007669"/>
    <property type="project" value="UniProtKB-EC"/>
</dbReference>
<evidence type="ECO:0000259" key="11">
    <source>
        <dbReference type="PROSITE" id="PS51350"/>
    </source>
</evidence>
<dbReference type="SUPFAM" id="SSF47831">
    <property type="entry name" value="Enzyme I of the PEP:sugar phosphotransferase system HPr-binding (sub)domain"/>
    <property type="match status" value="1"/>
</dbReference>
<comment type="subcellular location">
    <subcellularLocation>
        <location evidence="3">Cytoplasm</location>
    </subcellularLocation>
</comment>
<evidence type="ECO:0000256" key="4">
    <source>
        <dbReference type="ARBA" id="ARBA00007837"/>
    </source>
</evidence>
<dbReference type="NCBIfam" id="TIGR01003">
    <property type="entry name" value="PTS_HPr_family"/>
    <property type="match status" value="1"/>
</dbReference>
<dbReference type="InterPro" id="IPR036662">
    <property type="entry name" value="PTS_EIIA_man-typ_sf"/>
</dbReference>
<dbReference type="EMBL" id="BARV01000203">
    <property type="protein sequence ID" value="GAH95010.1"/>
    <property type="molecule type" value="Genomic_DNA"/>
</dbReference>
<sequence>MVSLVIVSHSAKLSESIKELANQMSQGKVSIATAGGLDDKTIGTNAERIFEAINNVYQPDGVLILLDLGSAVLSTEIAIQMLDSDKQDKILISEAPILEGAISAAVEASVGSSLKKVDAAARGVVTITKVSGAVPLVKSEVLFLTPKEETSKNKIIITISNEIGLHARPAAQFVQTANKFKSNISVRNQTLGGSFISAKSMFSVLSLGALKDHQIEISSDGLDSIDAIKALQKLVESGFGEMEQPIPMVDSSNFIEAEVPSISKDIKQKVSEVDWTMHKLHGIPASDGIEIGPSYILQPQILKVKKYKIKNPKAEWERFLSAINQAKNEIIVIKNKTAKEIGAREADIFTAHKLFLDDHVLLDCVKKQIDDNFLNAEASLAEVVEGYVKTLQGMDSKIFKQRAVDLKDVNQRVLKILLGEKEKSIAELSKPVVLIAKDISPSDIAQLDKKKILGLCTVTGGTTSHTAILARTLKIPAIVGLGKELLNIPEDTTLIIDGKEGLVIANPDEKSITTYSSYQKNLKTQQRTLKLVAQKPAFTHDGYRKVVLANISNVDTAKIALE</sequence>
<name>X1KN16_9ZZZZ</name>
<evidence type="ECO:0000256" key="6">
    <source>
        <dbReference type="ARBA" id="ARBA00022490"/>
    </source>
</evidence>
<dbReference type="InterPro" id="IPR036618">
    <property type="entry name" value="PtsI_HPr-bd_sf"/>
</dbReference>
<dbReference type="InterPro" id="IPR002114">
    <property type="entry name" value="PTS_HPr_Ser_P_site"/>
</dbReference>
<comment type="similarity">
    <text evidence="4">Belongs to the PEP-utilizing enzyme family.</text>
</comment>
<dbReference type="CDD" id="cd00367">
    <property type="entry name" value="PTS-HPr_like"/>
    <property type="match status" value="1"/>
</dbReference>
<feature type="non-terminal residue" evidence="12">
    <location>
        <position position="562"/>
    </location>
</feature>
<evidence type="ECO:0000256" key="9">
    <source>
        <dbReference type="ARBA" id="ARBA00046577"/>
    </source>
</evidence>
<keyword evidence="6" id="KW-0963">Cytoplasm</keyword>
<dbReference type="PROSITE" id="PS00369">
    <property type="entry name" value="PTS_HPR_HIS"/>
    <property type="match status" value="1"/>
</dbReference>
<keyword evidence="8" id="KW-0598">Phosphotransferase system</keyword>
<dbReference type="InterPro" id="IPR035895">
    <property type="entry name" value="HPr-like_sf"/>
</dbReference>
<comment type="subunit">
    <text evidence="9">Homodimer. The dihydroxyacetone kinase complex is composed of a homodimer of DhaM, a homodimer of DhaK and the subunit DhaL.</text>
</comment>
<dbReference type="PANTHER" id="PTHR46244:SF6">
    <property type="entry name" value="PHOSPHOENOLPYRUVATE-PROTEIN PHOSPHOTRANSFERASE"/>
    <property type="match status" value="1"/>
</dbReference>
<dbReference type="PRINTS" id="PR00107">
    <property type="entry name" value="PHOSPHOCPHPR"/>
</dbReference>
<dbReference type="InterPro" id="IPR036637">
    <property type="entry name" value="Phosphohistidine_dom_sf"/>
</dbReference>
<dbReference type="Pfam" id="PF00381">
    <property type="entry name" value="PTS-HPr"/>
    <property type="match status" value="1"/>
</dbReference>
<dbReference type="GO" id="GO:0009401">
    <property type="term" value="P:phosphoenolpyruvate-dependent sugar phosphotransferase system"/>
    <property type="evidence" value="ECO:0007669"/>
    <property type="project" value="UniProtKB-KW"/>
</dbReference>
<dbReference type="SUPFAM" id="SSF55594">
    <property type="entry name" value="HPr-like"/>
    <property type="match status" value="1"/>
</dbReference>
<dbReference type="InterPro" id="IPR012844">
    <property type="entry name" value="DhaM_N"/>
</dbReference>
<evidence type="ECO:0000256" key="3">
    <source>
        <dbReference type="ARBA" id="ARBA00004496"/>
    </source>
</evidence>
<evidence type="ECO:0000256" key="5">
    <source>
        <dbReference type="ARBA" id="ARBA00012095"/>
    </source>
</evidence>